<keyword evidence="7" id="KW-1185">Reference proteome</keyword>
<evidence type="ECO:0000256" key="3">
    <source>
        <dbReference type="ARBA" id="ARBA00023163"/>
    </source>
</evidence>
<feature type="region of interest" description="Disordered" evidence="4">
    <location>
        <begin position="545"/>
        <end position="567"/>
    </location>
</feature>
<keyword evidence="3" id="KW-0804">Transcription</keyword>
<protein>
    <recommendedName>
        <fullName evidence="5">HTH luxR-type domain-containing protein</fullName>
    </recommendedName>
</protein>
<dbReference type="Pfam" id="PF25873">
    <property type="entry name" value="WHD_MalT"/>
    <property type="match status" value="1"/>
</dbReference>
<sequence length="599" mass="68110">MSMLRKHIPVVVDEYLYIPDQMSSATKTVYVGSPDWYAWLAGGLHPSFSFKHAGGTFTARQERQRRGWYWYAYRKRSGQVLKTYLGRPEEMTPARLEHAAAILAHKEVNQLAHKRRTAPLSAQLQSILNEKFTVPSSAIASIERPRLLKRITEGVKGKLVLLSAAAGWGKTSLLSSWCTSKLAPDWPIAWVSLDDQDNEPREFWLQLLTALNISQTDKLADALSSVQNIQNLQDVQVLKLFLHACQQIETDSVLILDNYDRIQSSEIHKQLTLLLERLPARLHVIIASRTHPCFPLSRLRVQGALTELCHSSLRFTPEETARLLQNMAQTTVAPECSAAIASQTEGWIAGIQLCALYSKEHETRYPQQYTPVASNRYIIDYISEEILTRQSPELQQFMLQTSVLPRLEVAACNAIRQAEDSQYWLEQLRRLNLISVDTQEYSYCYPQLLKTVLYQQLQRSQPVQLTTLQQRAHDWSRQQEEDTYLPMQTRPSVSDTATPKRISLYETEDKPEKLTNRERDVLQLIINGASNRDIAQNLILSEGTVKSTSQTSVTNSRPESHPGHRVGQSPLAWPSCVTAAFMANTFHVSLFLDEIDESI</sequence>
<dbReference type="InterPro" id="IPR059106">
    <property type="entry name" value="WHD_MalT"/>
</dbReference>
<organism evidence="6 7">
    <name type="scientific">Dictyobacter vulcani</name>
    <dbReference type="NCBI Taxonomy" id="2607529"/>
    <lineage>
        <taxon>Bacteria</taxon>
        <taxon>Bacillati</taxon>
        <taxon>Chloroflexota</taxon>
        <taxon>Ktedonobacteria</taxon>
        <taxon>Ktedonobacterales</taxon>
        <taxon>Dictyobacteraceae</taxon>
        <taxon>Dictyobacter</taxon>
    </lineage>
</organism>
<dbReference type="PANTHER" id="PTHR44688:SF16">
    <property type="entry name" value="DNA-BINDING TRANSCRIPTIONAL ACTIVATOR DEVR_DOSR"/>
    <property type="match status" value="1"/>
</dbReference>
<evidence type="ECO:0000313" key="6">
    <source>
        <dbReference type="EMBL" id="GER91563.1"/>
    </source>
</evidence>
<name>A0A5J4KVD0_9CHLR</name>
<keyword evidence="1" id="KW-0805">Transcription regulation</keyword>
<dbReference type="InterPro" id="IPR000792">
    <property type="entry name" value="Tscrpt_reg_LuxR_C"/>
</dbReference>
<dbReference type="SMART" id="SM00421">
    <property type="entry name" value="HTH_LUXR"/>
    <property type="match status" value="1"/>
</dbReference>
<dbReference type="SUPFAM" id="SSF52540">
    <property type="entry name" value="P-loop containing nucleoside triphosphate hydrolases"/>
    <property type="match status" value="1"/>
</dbReference>
<feature type="compositionally biased region" description="Polar residues" evidence="4">
    <location>
        <begin position="545"/>
        <end position="557"/>
    </location>
</feature>
<reference evidence="6 7" key="1">
    <citation type="submission" date="2019-10" db="EMBL/GenBank/DDBJ databases">
        <title>Dictyobacter vulcani sp. nov., within the class Ktedonobacteria, isolated from soil of volcanic Mt. Zao.</title>
        <authorList>
            <person name="Zheng Y."/>
            <person name="Wang C.M."/>
            <person name="Sakai Y."/>
            <person name="Abe K."/>
            <person name="Yokota A."/>
            <person name="Yabe S."/>
        </authorList>
    </citation>
    <scope>NUCLEOTIDE SEQUENCE [LARGE SCALE GENOMIC DNA]</scope>
    <source>
        <strain evidence="6 7">W12</strain>
    </source>
</reference>
<dbReference type="Pfam" id="PF00196">
    <property type="entry name" value="GerE"/>
    <property type="match status" value="1"/>
</dbReference>
<dbReference type="Gene3D" id="3.40.50.300">
    <property type="entry name" value="P-loop containing nucleotide triphosphate hydrolases"/>
    <property type="match status" value="1"/>
</dbReference>
<gene>
    <name evidence="6" type="ORF">KDW_57250</name>
</gene>
<evidence type="ECO:0000256" key="2">
    <source>
        <dbReference type="ARBA" id="ARBA00023125"/>
    </source>
</evidence>
<dbReference type="EMBL" id="BKZW01000004">
    <property type="protein sequence ID" value="GER91563.1"/>
    <property type="molecule type" value="Genomic_DNA"/>
</dbReference>
<accession>A0A5J4KVD0</accession>
<dbReference type="Gene3D" id="1.10.10.10">
    <property type="entry name" value="Winged helix-like DNA-binding domain superfamily/Winged helix DNA-binding domain"/>
    <property type="match status" value="1"/>
</dbReference>
<evidence type="ECO:0000256" key="4">
    <source>
        <dbReference type="SAM" id="MobiDB-lite"/>
    </source>
</evidence>
<dbReference type="PRINTS" id="PR00038">
    <property type="entry name" value="HTHLUXR"/>
</dbReference>
<dbReference type="InterPro" id="IPR036388">
    <property type="entry name" value="WH-like_DNA-bd_sf"/>
</dbReference>
<evidence type="ECO:0000313" key="7">
    <source>
        <dbReference type="Proteomes" id="UP000326912"/>
    </source>
</evidence>
<feature type="domain" description="HTH luxR-type" evidence="5">
    <location>
        <begin position="511"/>
        <end position="566"/>
    </location>
</feature>
<dbReference type="InterPro" id="IPR027417">
    <property type="entry name" value="P-loop_NTPase"/>
</dbReference>
<proteinExistence type="predicted"/>
<dbReference type="InterPro" id="IPR016032">
    <property type="entry name" value="Sig_transdc_resp-reg_C-effctor"/>
</dbReference>
<dbReference type="Proteomes" id="UP000326912">
    <property type="component" value="Unassembled WGS sequence"/>
</dbReference>
<dbReference type="PANTHER" id="PTHR44688">
    <property type="entry name" value="DNA-BINDING TRANSCRIPTIONAL ACTIVATOR DEVR_DOSR"/>
    <property type="match status" value="1"/>
</dbReference>
<comment type="caution">
    <text evidence="6">The sequence shown here is derived from an EMBL/GenBank/DDBJ whole genome shotgun (WGS) entry which is preliminary data.</text>
</comment>
<keyword evidence="2" id="KW-0238">DNA-binding</keyword>
<dbReference type="AlphaFoldDB" id="A0A5J4KVD0"/>
<dbReference type="SUPFAM" id="SSF46894">
    <property type="entry name" value="C-terminal effector domain of the bipartite response regulators"/>
    <property type="match status" value="1"/>
</dbReference>
<dbReference type="GO" id="GO:0003677">
    <property type="term" value="F:DNA binding"/>
    <property type="evidence" value="ECO:0007669"/>
    <property type="project" value="UniProtKB-KW"/>
</dbReference>
<evidence type="ECO:0000256" key="1">
    <source>
        <dbReference type="ARBA" id="ARBA00023015"/>
    </source>
</evidence>
<evidence type="ECO:0000259" key="5">
    <source>
        <dbReference type="SMART" id="SM00421"/>
    </source>
</evidence>
<dbReference type="GO" id="GO:0006355">
    <property type="term" value="P:regulation of DNA-templated transcription"/>
    <property type="evidence" value="ECO:0007669"/>
    <property type="project" value="InterPro"/>
</dbReference>